<reference evidence="2" key="1">
    <citation type="submission" date="2020-12" db="EMBL/GenBank/DDBJ databases">
        <title>Bacterial taxonomy.</title>
        <authorList>
            <person name="Pan X."/>
        </authorList>
    </citation>
    <scope>NUCLEOTIDE SEQUENCE</scope>
    <source>
        <strain evidence="2">M0105</strain>
    </source>
</reference>
<accession>A0A8J7M4H4</accession>
<dbReference type="Gene3D" id="1.10.3680.10">
    <property type="entry name" value="TerB-like"/>
    <property type="match status" value="1"/>
</dbReference>
<dbReference type="InterPro" id="IPR007791">
    <property type="entry name" value="DjlA_N"/>
</dbReference>
<dbReference type="Pfam" id="PF05099">
    <property type="entry name" value="TerB"/>
    <property type="match status" value="1"/>
</dbReference>
<evidence type="ECO:0000259" key="1">
    <source>
        <dbReference type="Pfam" id="PF05099"/>
    </source>
</evidence>
<organism evidence="2 3">
    <name type="scientific">Thermohalobaculum xanthum</name>
    <dbReference type="NCBI Taxonomy" id="2753746"/>
    <lineage>
        <taxon>Bacteria</taxon>
        <taxon>Pseudomonadati</taxon>
        <taxon>Pseudomonadota</taxon>
        <taxon>Alphaproteobacteria</taxon>
        <taxon>Rhodobacterales</taxon>
        <taxon>Paracoccaceae</taxon>
        <taxon>Thermohalobaculum</taxon>
    </lineage>
</organism>
<dbReference type="RefSeq" id="WP_200606696.1">
    <property type="nucleotide sequence ID" value="NZ_JAEHHL010000001.1"/>
</dbReference>
<dbReference type="SUPFAM" id="SSF158682">
    <property type="entry name" value="TerB-like"/>
    <property type="match status" value="1"/>
</dbReference>
<evidence type="ECO:0000313" key="2">
    <source>
        <dbReference type="EMBL" id="MBK0398088.1"/>
    </source>
</evidence>
<dbReference type="EMBL" id="JAEHHL010000001">
    <property type="protein sequence ID" value="MBK0398088.1"/>
    <property type="molecule type" value="Genomic_DNA"/>
</dbReference>
<comment type="caution">
    <text evidence="2">The sequence shown here is derived from an EMBL/GenBank/DDBJ whole genome shotgun (WGS) entry which is preliminary data.</text>
</comment>
<proteinExistence type="predicted"/>
<dbReference type="InterPro" id="IPR029024">
    <property type="entry name" value="TerB-like"/>
</dbReference>
<protein>
    <submittedName>
        <fullName evidence="2">TerB family tellurite resistance protein</fullName>
    </submittedName>
</protein>
<dbReference type="Proteomes" id="UP000655420">
    <property type="component" value="Unassembled WGS sequence"/>
</dbReference>
<evidence type="ECO:0000313" key="3">
    <source>
        <dbReference type="Proteomes" id="UP000655420"/>
    </source>
</evidence>
<dbReference type="AlphaFoldDB" id="A0A8J7M4H4"/>
<sequence>MFERLASIFTDIPRERAAPDGREAFAAVLMRAASADGQVEGTEHAMVAELIARRFGMTLAEASELAESGAALAERASDLVSLTRVIKDTVPYEERIGVIEAVWEVIYADGVRCDAEAALVRKLCGLLYVEDRDAGLARQRVTQRLDET</sequence>
<keyword evidence="3" id="KW-1185">Reference proteome</keyword>
<feature type="domain" description="Co-chaperone DjlA N-terminal" evidence="1">
    <location>
        <begin position="23"/>
        <end position="139"/>
    </location>
</feature>
<dbReference type="CDD" id="cd07313">
    <property type="entry name" value="terB_like_2"/>
    <property type="match status" value="1"/>
</dbReference>
<gene>
    <name evidence="2" type="ORF">H0I76_02710</name>
</gene>
<name>A0A8J7M4H4_9RHOB</name>